<comment type="subcellular location">
    <subcellularLocation>
        <location evidence="1">Membrane</location>
        <topology evidence="1">Multi-pass membrane protein</topology>
    </subcellularLocation>
</comment>
<feature type="transmembrane region" description="Helical" evidence="7">
    <location>
        <begin position="153"/>
        <end position="174"/>
    </location>
</feature>
<dbReference type="Pfam" id="PF01554">
    <property type="entry name" value="MatE"/>
    <property type="match status" value="2"/>
</dbReference>
<dbReference type="CDD" id="cd13132">
    <property type="entry name" value="MATE_eukaryotic"/>
    <property type="match status" value="1"/>
</dbReference>
<dbReference type="InterPro" id="IPR045069">
    <property type="entry name" value="MATE_euk"/>
</dbReference>
<keyword evidence="5 7" id="KW-0472">Membrane</keyword>
<dbReference type="PANTHER" id="PTHR11206">
    <property type="entry name" value="MULTIDRUG RESISTANCE PROTEIN"/>
    <property type="match status" value="1"/>
</dbReference>
<feature type="transmembrane region" description="Helical" evidence="7">
    <location>
        <begin position="48"/>
        <end position="69"/>
    </location>
</feature>
<gene>
    <name evidence="8" type="ORF">GH714_023141</name>
</gene>
<dbReference type="EMBL" id="JAAGAX010000006">
    <property type="protein sequence ID" value="KAF2311452.1"/>
    <property type="molecule type" value="Genomic_DNA"/>
</dbReference>
<comment type="caution">
    <text evidence="8">The sequence shown here is derived from an EMBL/GenBank/DDBJ whole genome shotgun (WGS) entry which is preliminary data.</text>
</comment>
<dbReference type="Proteomes" id="UP000467840">
    <property type="component" value="Chromosome 14"/>
</dbReference>
<feature type="transmembrane region" description="Helical" evidence="7">
    <location>
        <begin position="218"/>
        <end position="238"/>
    </location>
</feature>
<dbReference type="NCBIfam" id="TIGR00797">
    <property type="entry name" value="matE"/>
    <property type="match status" value="1"/>
</dbReference>
<dbReference type="GO" id="GO:0015297">
    <property type="term" value="F:antiporter activity"/>
    <property type="evidence" value="ECO:0007669"/>
    <property type="project" value="InterPro"/>
</dbReference>
<evidence type="ECO:0000256" key="4">
    <source>
        <dbReference type="ARBA" id="ARBA00022989"/>
    </source>
</evidence>
<feature type="transmembrane region" description="Helical" evidence="7">
    <location>
        <begin position="335"/>
        <end position="358"/>
    </location>
</feature>
<sequence>MDQQHFNCSPESPLIPNSENATHPAKKCYDKAQIINGLKKQLSLAGPLVLVSFLQYSLQMISVMFVGRLGELSLSSSSMATSFAGVTGFGFKLGMGSALETFCGQAYGAQQYHMLGVHMQRAMQVLVLTSIPISMIWAFTGQIFISLKQDPQISIHSGIYARWLVPAIVPYGLLQCQLRFLQTQNIVWPLVLSTGITSLVHLLICWTFIFGFGFGNEGAALSIAISYWTNVHILAIYIKFSPTCQNTWTGFSRAGTKNLLNFLKLGIPSALMVCLEFWSYEFLVIMPGLLPNPKLELSMMSISLNTSSLVFRIPFGLGTRVSNELGAGRPHAAHLAVQIVIFLALTESLSLSLLLVAVRDVWGFLYTNEKEVVRYLASVAPVLALSNFMDGIQTVLSGSTLEKLFGHFMSG</sequence>
<feature type="transmembrane region" description="Helical" evidence="7">
    <location>
        <begin position="125"/>
        <end position="147"/>
    </location>
</feature>
<evidence type="ECO:0008006" key="10">
    <source>
        <dbReference type="Google" id="ProtNLM"/>
    </source>
</evidence>
<evidence type="ECO:0000256" key="5">
    <source>
        <dbReference type="ARBA" id="ARBA00023136"/>
    </source>
</evidence>
<keyword evidence="3 7" id="KW-0812">Transmembrane</keyword>
<evidence type="ECO:0000256" key="6">
    <source>
        <dbReference type="SAM" id="MobiDB-lite"/>
    </source>
</evidence>
<evidence type="ECO:0000256" key="1">
    <source>
        <dbReference type="ARBA" id="ARBA00004141"/>
    </source>
</evidence>
<dbReference type="GO" id="GO:0042910">
    <property type="term" value="F:xenobiotic transmembrane transporter activity"/>
    <property type="evidence" value="ECO:0007669"/>
    <property type="project" value="InterPro"/>
</dbReference>
<keyword evidence="9" id="KW-1185">Reference proteome</keyword>
<feature type="region of interest" description="Disordered" evidence="6">
    <location>
        <begin position="1"/>
        <end position="21"/>
    </location>
</feature>
<feature type="transmembrane region" description="Helical" evidence="7">
    <location>
        <begin position="186"/>
        <end position="212"/>
    </location>
</feature>
<accession>A0A6A6MCL7</accession>
<evidence type="ECO:0000313" key="9">
    <source>
        <dbReference type="Proteomes" id="UP000467840"/>
    </source>
</evidence>
<proteinExistence type="inferred from homology"/>
<comment type="similarity">
    <text evidence="2">Belongs to the multi antimicrobial extrusion (MATE) (TC 2.A.66.1) family.</text>
</comment>
<feature type="transmembrane region" description="Helical" evidence="7">
    <location>
        <begin position="259"/>
        <end position="278"/>
    </location>
</feature>
<reference evidence="8 9" key="1">
    <citation type="journal article" date="2020" name="Mol. Plant">
        <title>The Chromosome-Based Rubber Tree Genome Provides New Insights into Spurge Genome Evolution and Rubber Biosynthesis.</title>
        <authorList>
            <person name="Liu J."/>
            <person name="Shi C."/>
            <person name="Shi C.C."/>
            <person name="Li W."/>
            <person name="Zhang Q.J."/>
            <person name="Zhang Y."/>
            <person name="Li K."/>
            <person name="Lu H.F."/>
            <person name="Shi C."/>
            <person name="Zhu S.T."/>
            <person name="Xiao Z.Y."/>
            <person name="Nan H."/>
            <person name="Yue Y."/>
            <person name="Zhu X.G."/>
            <person name="Wu Y."/>
            <person name="Hong X.N."/>
            <person name="Fan G.Y."/>
            <person name="Tong Y."/>
            <person name="Zhang D."/>
            <person name="Mao C.L."/>
            <person name="Liu Y.L."/>
            <person name="Hao S.J."/>
            <person name="Liu W.Q."/>
            <person name="Lv M.Q."/>
            <person name="Zhang H.B."/>
            <person name="Liu Y."/>
            <person name="Hu-Tang G.R."/>
            <person name="Wang J.P."/>
            <person name="Wang J.H."/>
            <person name="Sun Y.H."/>
            <person name="Ni S.B."/>
            <person name="Chen W.B."/>
            <person name="Zhang X.C."/>
            <person name="Jiao Y.N."/>
            <person name="Eichler E.E."/>
            <person name="Li G.H."/>
            <person name="Liu X."/>
            <person name="Gao L.Z."/>
        </authorList>
    </citation>
    <scope>NUCLEOTIDE SEQUENCE [LARGE SCALE GENOMIC DNA]</scope>
    <source>
        <strain evidence="9">cv. GT1</strain>
        <tissue evidence="8">Leaf</tissue>
    </source>
</reference>
<organism evidence="8 9">
    <name type="scientific">Hevea brasiliensis</name>
    <name type="common">Para rubber tree</name>
    <name type="synonym">Siphonia brasiliensis</name>
    <dbReference type="NCBI Taxonomy" id="3981"/>
    <lineage>
        <taxon>Eukaryota</taxon>
        <taxon>Viridiplantae</taxon>
        <taxon>Streptophyta</taxon>
        <taxon>Embryophyta</taxon>
        <taxon>Tracheophyta</taxon>
        <taxon>Spermatophyta</taxon>
        <taxon>Magnoliopsida</taxon>
        <taxon>eudicotyledons</taxon>
        <taxon>Gunneridae</taxon>
        <taxon>Pentapetalae</taxon>
        <taxon>rosids</taxon>
        <taxon>fabids</taxon>
        <taxon>Malpighiales</taxon>
        <taxon>Euphorbiaceae</taxon>
        <taxon>Crotonoideae</taxon>
        <taxon>Micrandreae</taxon>
        <taxon>Hevea</taxon>
    </lineage>
</organism>
<protein>
    <recommendedName>
        <fullName evidence="10">Protein DETOXIFICATION</fullName>
    </recommendedName>
</protein>
<keyword evidence="4 7" id="KW-1133">Transmembrane helix</keyword>
<evidence type="ECO:0000256" key="3">
    <source>
        <dbReference type="ARBA" id="ARBA00022692"/>
    </source>
</evidence>
<name>A0A6A6MCL7_HEVBR</name>
<dbReference type="GO" id="GO:1990961">
    <property type="term" value="P:xenobiotic detoxification by transmembrane export across the plasma membrane"/>
    <property type="evidence" value="ECO:0007669"/>
    <property type="project" value="InterPro"/>
</dbReference>
<evidence type="ECO:0000256" key="7">
    <source>
        <dbReference type="SAM" id="Phobius"/>
    </source>
</evidence>
<dbReference type="AlphaFoldDB" id="A0A6A6MCL7"/>
<dbReference type="GO" id="GO:0016020">
    <property type="term" value="C:membrane"/>
    <property type="evidence" value="ECO:0007669"/>
    <property type="project" value="UniProtKB-SubCell"/>
</dbReference>
<dbReference type="InterPro" id="IPR002528">
    <property type="entry name" value="MATE_fam"/>
</dbReference>
<evidence type="ECO:0000256" key="2">
    <source>
        <dbReference type="ARBA" id="ARBA00010199"/>
    </source>
</evidence>
<evidence type="ECO:0000313" key="8">
    <source>
        <dbReference type="EMBL" id="KAF2311452.1"/>
    </source>
</evidence>